<dbReference type="STRING" id="1121325.SAMN04515677_102137"/>
<dbReference type="GO" id="GO:0043024">
    <property type="term" value="F:ribosomal small subunit binding"/>
    <property type="evidence" value="ECO:0007669"/>
    <property type="project" value="TreeGrafter"/>
</dbReference>
<dbReference type="PANTHER" id="PTHR42698">
    <property type="entry name" value="GTPASE ERA"/>
    <property type="match status" value="1"/>
</dbReference>
<dbReference type="InterPro" id="IPR005662">
    <property type="entry name" value="GTPase_Era-like"/>
</dbReference>
<sequence length="569" mass="67471">MYESRQIELSRMINIINSIEQLLDMLKLDVDFSQESKSSNLLNSLQIEVERTLDSILELKNPFLLFVIGSGNYGKSTLINALLNQNIVETNDIPNTWKLDEFIMADDEKIEIYYTDKEKDIISIDKGKYILNNEEYKFKQSKKYISSIIKEYKKNKDISTKELKEYKIKLEEKYLYESNIEKVKYYLKKGSILNDFIIVDTPGLNQTLLKNTLNRMKTYYEKADGVIWLIDASNVVSSETSKLINEINYIDEFYKTKKNKIAVVNKIDIIKKENIANLAKVRRRITEIYGSEFEDIVYVSAKEALNGFLNNDYELVKKSNIEGLYNSINENFTKLCEHNQIASKYRNLDMMKTNVMNLIYDYKRELYNDMSIYNQIDFDINKKSKKLYIFTNDYIDSIKNKNICIDKFNCVLRDNVENLQNQCNIELKMLYDEIQKKANLNKINKKDKLDTKIYFTKSKNLVINYHMSSSIHREIKTRYLSKNIFDKFITKKNCKIQTNDIIFKEQIYKKINNLKYEINQALSDKIESIKIDINQTKNNAFEKKYIHYSNIKKHIQYLNDIEKILNDLR</sequence>
<dbReference type="RefSeq" id="WP_170139148.1">
    <property type="nucleotide sequence ID" value="NZ_FNGW01000002.1"/>
</dbReference>
<dbReference type="InterPro" id="IPR045063">
    <property type="entry name" value="Dynamin_N"/>
</dbReference>
<evidence type="ECO:0000259" key="1">
    <source>
        <dbReference type="Pfam" id="PF00350"/>
    </source>
</evidence>
<dbReference type="Pfam" id="PF00350">
    <property type="entry name" value="Dynamin_N"/>
    <property type="match status" value="1"/>
</dbReference>
<dbReference type="GO" id="GO:0000028">
    <property type="term" value="P:ribosomal small subunit assembly"/>
    <property type="evidence" value="ECO:0007669"/>
    <property type="project" value="TreeGrafter"/>
</dbReference>
<dbReference type="InterPro" id="IPR027417">
    <property type="entry name" value="P-loop_NTPase"/>
</dbReference>
<dbReference type="PANTHER" id="PTHR42698:SF2">
    <property type="entry name" value="GTPASE ERA-LIKE, CHLOROPLASTIC"/>
    <property type="match status" value="1"/>
</dbReference>
<feature type="domain" description="Dynamin N-terminal" evidence="1">
    <location>
        <begin position="66"/>
        <end position="266"/>
    </location>
</feature>
<dbReference type="Proteomes" id="UP000199068">
    <property type="component" value="Unassembled WGS sequence"/>
</dbReference>
<dbReference type="AlphaFoldDB" id="A0A1G9KGX4"/>
<dbReference type="EMBL" id="FNGW01000002">
    <property type="protein sequence ID" value="SDL48846.1"/>
    <property type="molecule type" value="Genomic_DNA"/>
</dbReference>
<evidence type="ECO:0000313" key="2">
    <source>
        <dbReference type="EMBL" id="SDL48846.1"/>
    </source>
</evidence>
<evidence type="ECO:0000313" key="3">
    <source>
        <dbReference type="Proteomes" id="UP000199068"/>
    </source>
</evidence>
<accession>A0A1G9KGX4</accession>
<dbReference type="GO" id="GO:0019843">
    <property type="term" value="F:rRNA binding"/>
    <property type="evidence" value="ECO:0007669"/>
    <property type="project" value="TreeGrafter"/>
</dbReference>
<name>A0A1G9KGX4_9FIRM</name>
<reference evidence="2 3" key="1">
    <citation type="submission" date="2016-10" db="EMBL/GenBank/DDBJ databases">
        <authorList>
            <person name="de Groot N.N."/>
        </authorList>
    </citation>
    <scope>NUCLEOTIDE SEQUENCE [LARGE SCALE GENOMIC DNA]</scope>
    <source>
        <strain evidence="2 3">DSM 797</strain>
    </source>
</reference>
<gene>
    <name evidence="2" type="ORF">SAMN04515677_102137</name>
</gene>
<organism evidence="2 3">
    <name type="scientific">Romboutsia lituseburensis DSM 797</name>
    <dbReference type="NCBI Taxonomy" id="1121325"/>
    <lineage>
        <taxon>Bacteria</taxon>
        <taxon>Bacillati</taxon>
        <taxon>Bacillota</taxon>
        <taxon>Clostridia</taxon>
        <taxon>Peptostreptococcales</taxon>
        <taxon>Peptostreptococcaceae</taxon>
        <taxon>Romboutsia</taxon>
    </lineage>
</organism>
<proteinExistence type="predicted"/>
<keyword evidence="3" id="KW-1185">Reference proteome</keyword>
<dbReference type="SUPFAM" id="SSF52540">
    <property type="entry name" value="P-loop containing nucleoside triphosphate hydrolases"/>
    <property type="match status" value="1"/>
</dbReference>
<protein>
    <submittedName>
        <fullName evidence="2">Dynamin family protein</fullName>
    </submittedName>
</protein>
<dbReference type="GO" id="GO:0005525">
    <property type="term" value="F:GTP binding"/>
    <property type="evidence" value="ECO:0007669"/>
    <property type="project" value="InterPro"/>
</dbReference>
<dbReference type="Gene3D" id="3.40.50.300">
    <property type="entry name" value="P-loop containing nucleotide triphosphate hydrolases"/>
    <property type="match status" value="1"/>
</dbReference>